<name>A0A1W6KG29_9GAMM</name>
<dbReference type="Proteomes" id="UP000193100">
    <property type="component" value="Plasmid pSMR5"/>
</dbReference>
<dbReference type="GeneID" id="77258227"/>
<accession>A0A1W6KG29</accession>
<protein>
    <submittedName>
        <fullName evidence="1">Uncharacterized protein</fullName>
    </submittedName>
</protein>
<dbReference type="EMBL" id="CP020932">
    <property type="protein sequence ID" value="ARM86360.1"/>
    <property type="molecule type" value="Genomic_DNA"/>
</dbReference>
<gene>
    <name evidence="1" type="ORF">MARSALSMR5_04343</name>
</gene>
<sequence>MEKMSNNYAQAIAVPDKDLFAVQLSDGGWSIADGQGTNLTDEDMVELAGWHLPVRFEYPEQAIKAIDAGPKDWFDIAEDSPWSGHAVNSGAVREPKYLM</sequence>
<geneLocation type="plasmid" evidence="2">
    <name>psmr5</name>
</geneLocation>
<organism evidence="1 2">
    <name type="scientific">Marinobacter salarius</name>
    <dbReference type="NCBI Taxonomy" id="1420917"/>
    <lineage>
        <taxon>Bacteria</taxon>
        <taxon>Pseudomonadati</taxon>
        <taxon>Pseudomonadota</taxon>
        <taxon>Gammaproteobacteria</taxon>
        <taxon>Pseudomonadales</taxon>
        <taxon>Marinobacteraceae</taxon>
        <taxon>Marinobacter</taxon>
    </lineage>
</organism>
<proteinExistence type="predicted"/>
<evidence type="ECO:0000313" key="1">
    <source>
        <dbReference type="EMBL" id="ARM86360.1"/>
    </source>
</evidence>
<keyword evidence="1" id="KW-0614">Plasmid</keyword>
<reference evidence="1 2" key="1">
    <citation type="submission" date="2017-04" db="EMBL/GenBank/DDBJ databases">
        <title>Genome Sequence of Marinobacter salarius strain SMR5 Isolated from a culture of the Diatom Skeletonema marinoi.</title>
        <authorList>
            <person name="Topel M."/>
            <person name="Pinder M.I.M."/>
            <person name="Johansson O.N."/>
            <person name="Kourtchenko O."/>
            <person name="Godhe A."/>
            <person name="Clarke A.K."/>
        </authorList>
    </citation>
    <scope>NUCLEOTIDE SEQUENCE [LARGE SCALE GENOMIC DNA]</scope>
    <source>
        <strain evidence="1 2">SMR5</strain>
        <plasmid evidence="2">Plasmid psmr5</plasmid>
    </source>
</reference>
<dbReference type="AlphaFoldDB" id="A0A1W6KG29"/>
<evidence type="ECO:0000313" key="2">
    <source>
        <dbReference type="Proteomes" id="UP000193100"/>
    </source>
</evidence>
<dbReference type="RefSeq" id="WP_085682302.1">
    <property type="nucleotide sequence ID" value="NZ_CP020932.1"/>
</dbReference>